<sequence length="74" mass="8081">MRLGGVERFGELGQHPGFDPGLIREGKVDELYLYTPRCGDEGTGGAGYRLNARVIQDVPSDGQGTHHLRETKAQ</sequence>
<evidence type="ECO:0000313" key="3">
    <source>
        <dbReference type="Proteomes" id="UP000198736"/>
    </source>
</evidence>
<dbReference type="EMBL" id="CZPZ01000023">
    <property type="protein sequence ID" value="CUS37347.1"/>
    <property type="molecule type" value="Genomic_DNA"/>
</dbReference>
<proteinExistence type="predicted"/>
<keyword evidence="3" id="KW-1185">Reference proteome</keyword>
<feature type="region of interest" description="Disordered" evidence="1">
    <location>
        <begin position="1"/>
        <end position="20"/>
    </location>
</feature>
<organism evidence="2 3">
    <name type="scientific">Candidatus Nitrospira nitrificans</name>
    <dbReference type="NCBI Taxonomy" id="1742973"/>
    <lineage>
        <taxon>Bacteria</taxon>
        <taxon>Pseudomonadati</taxon>
        <taxon>Nitrospirota</taxon>
        <taxon>Nitrospiria</taxon>
        <taxon>Nitrospirales</taxon>
        <taxon>Nitrospiraceae</taxon>
        <taxon>Nitrospira</taxon>
    </lineage>
</organism>
<gene>
    <name evidence="2" type="ORF">COMA2_30227</name>
</gene>
<name>A0A0S4LIF4_9BACT</name>
<reference evidence="3" key="1">
    <citation type="submission" date="2015-10" db="EMBL/GenBank/DDBJ databases">
        <authorList>
            <person name="Luecker S."/>
            <person name="Luecker S."/>
        </authorList>
    </citation>
    <scope>NUCLEOTIDE SEQUENCE [LARGE SCALE GENOMIC DNA]</scope>
</reference>
<dbReference type="AlphaFoldDB" id="A0A0S4LIF4"/>
<evidence type="ECO:0000256" key="1">
    <source>
        <dbReference type="SAM" id="MobiDB-lite"/>
    </source>
</evidence>
<accession>A0A0S4LIF4</accession>
<dbReference type="Proteomes" id="UP000198736">
    <property type="component" value="Unassembled WGS sequence"/>
</dbReference>
<evidence type="ECO:0000313" key="2">
    <source>
        <dbReference type="EMBL" id="CUS37347.1"/>
    </source>
</evidence>
<protein>
    <submittedName>
        <fullName evidence="2">Uncharacterized protein</fullName>
    </submittedName>
</protein>